<name>A0A7M7JEG8_VARDE</name>
<dbReference type="InterPro" id="IPR035979">
    <property type="entry name" value="RBD_domain_sf"/>
</dbReference>
<dbReference type="EnsemblMetazoa" id="XM_022795095">
    <property type="protein sequence ID" value="XP_022650830"/>
    <property type="gene ID" value="LOC111245981"/>
</dbReference>
<dbReference type="InParanoid" id="A0A7M7JEG8"/>
<dbReference type="EnsemblMetazoa" id="XM_022795094">
    <property type="protein sequence ID" value="XP_022650829"/>
    <property type="gene ID" value="LOC111245981"/>
</dbReference>
<evidence type="ECO:0000256" key="3">
    <source>
        <dbReference type="ARBA" id="ARBA00022737"/>
    </source>
</evidence>
<feature type="region of interest" description="Disordered" evidence="8">
    <location>
        <begin position="787"/>
        <end position="809"/>
    </location>
</feature>
<keyword evidence="2" id="KW-0507">mRNA processing</keyword>
<feature type="region of interest" description="Disordered" evidence="8">
    <location>
        <begin position="535"/>
        <end position="575"/>
    </location>
</feature>
<dbReference type="GO" id="GO:0006397">
    <property type="term" value="P:mRNA processing"/>
    <property type="evidence" value="ECO:0007669"/>
    <property type="project" value="UniProtKB-KW"/>
</dbReference>
<dbReference type="OrthoDB" id="360390at2759"/>
<dbReference type="OMA" id="LWARYIL"/>
<dbReference type="Pfam" id="PF23240">
    <property type="entry name" value="HAT_PRP39_N"/>
    <property type="match status" value="1"/>
</dbReference>
<evidence type="ECO:0000256" key="8">
    <source>
        <dbReference type="SAM" id="MobiDB-lite"/>
    </source>
</evidence>
<dbReference type="Gene3D" id="1.25.40.10">
    <property type="entry name" value="Tetratricopeptide repeat domain"/>
    <property type="match status" value="2"/>
</dbReference>
<evidence type="ECO:0000256" key="2">
    <source>
        <dbReference type="ARBA" id="ARBA00022664"/>
    </source>
</evidence>
<dbReference type="RefSeq" id="XP_022650832.1">
    <property type="nucleotide sequence ID" value="XM_022795097.1"/>
</dbReference>
<dbReference type="CDD" id="cd12391">
    <property type="entry name" value="RRM1_SART3"/>
    <property type="match status" value="1"/>
</dbReference>
<dbReference type="Pfam" id="PF00076">
    <property type="entry name" value="RRM_1"/>
    <property type="match status" value="2"/>
</dbReference>
<reference evidence="10" key="1">
    <citation type="submission" date="2021-01" db="UniProtKB">
        <authorList>
            <consortium name="EnsemblMetazoa"/>
        </authorList>
    </citation>
    <scope>IDENTIFICATION</scope>
</reference>
<dbReference type="InterPro" id="IPR003107">
    <property type="entry name" value="HAT"/>
</dbReference>
<organism evidence="10 11">
    <name type="scientific">Varroa destructor</name>
    <name type="common">Honeybee mite</name>
    <dbReference type="NCBI Taxonomy" id="109461"/>
    <lineage>
        <taxon>Eukaryota</taxon>
        <taxon>Metazoa</taxon>
        <taxon>Ecdysozoa</taxon>
        <taxon>Arthropoda</taxon>
        <taxon>Chelicerata</taxon>
        <taxon>Arachnida</taxon>
        <taxon>Acari</taxon>
        <taxon>Parasitiformes</taxon>
        <taxon>Mesostigmata</taxon>
        <taxon>Gamasina</taxon>
        <taxon>Dermanyssoidea</taxon>
        <taxon>Varroidae</taxon>
        <taxon>Varroa</taxon>
    </lineage>
</organism>
<evidence type="ECO:0000256" key="7">
    <source>
        <dbReference type="PROSITE-ProRule" id="PRU00176"/>
    </source>
</evidence>
<sequence>MDIGPDNTEERMEQGDHDDGSLGSHSSPDDNDELNAEQILRLERTLADDPFHYDSHLQLIALLREGDDLDKLRASREAMAKLFPLTPKLWLEWIRSEINLCLDDDEKTNILDLFQRAVKDYTSVELWLEYCQFCIGLMGSPGGIERVRSVFEDACNKVGLHVTKGAFIFEAYREFELAIYATMAVSEPDAKKAEEIAVQKRKIQSLFSRQLSVPLLDMEKTLAEFREFLGSQPDESVMLLYNKALKKLETILPFEEELMKVEPKTVHYEPYLDFELKGGDAARIQMLFERAILDDCLNSALWDKYLKYLDYSLKIDSLSLPVHERSVRNCPWASALWVSYLTCLERLQFIPSKIQSVVDEAFQVGFSSGSDYLAIWMFHISSLRRQIDMKRPEEDVLAKLRNCFEKAQEHLSQFTEEDCSSTIVQYWAKIEAKLGNLSQARELWNQVTRQGAASDAQTWLSYATFERTFGDEKHYRKVLQRGMYAVTDWPEALGELWIQFELEEGSLDGLLEAQAKYDGRMKVVNEKRQRCAAKEVLKGSQAKNDHHESETASTSMKRDKKRRAQKGLSPTDDKKKAKWENFDDEGFKVPLPVASLATKSTPENEQRQHGVGPAEPDPLKDAQTVFLSNLAYEVKEQSILEFFRSVGEIEELRLVRDYKKRCKGFGYLVFKNIHSIAEALKKDRGLVDGRPVFVSKLNERKQFAYATELEKNKLFVKNIPFDAKKEELQSLFETCGSVTEIRLCTLRNGKFKGMAYVDYIDDTAASAAVVKYDGYQLRDKTLSVAISNPPSRQPATDKATVPTPVPKGSTMKNRLFVPRALQVKPLTAQLSATTSAIKPRSNSDFRDLFLKPASAAAK</sequence>
<dbReference type="RefSeq" id="XP_022650829.1">
    <property type="nucleotide sequence ID" value="XM_022795094.1"/>
</dbReference>
<evidence type="ECO:0000256" key="4">
    <source>
        <dbReference type="ARBA" id="ARBA00022884"/>
    </source>
</evidence>
<keyword evidence="11" id="KW-1185">Reference proteome</keyword>
<evidence type="ECO:0000256" key="6">
    <source>
        <dbReference type="ARBA" id="ARBA00023242"/>
    </source>
</evidence>
<evidence type="ECO:0000313" key="11">
    <source>
        <dbReference type="Proteomes" id="UP000594260"/>
    </source>
</evidence>
<dbReference type="GO" id="GO:0008380">
    <property type="term" value="P:RNA splicing"/>
    <property type="evidence" value="ECO:0007669"/>
    <property type="project" value="UniProtKB-KW"/>
</dbReference>
<dbReference type="GeneID" id="111245981"/>
<dbReference type="SMART" id="SM00386">
    <property type="entry name" value="HAT"/>
    <property type="match status" value="6"/>
</dbReference>
<dbReference type="InterPro" id="IPR012677">
    <property type="entry name" value="Nucleotide-bd_a/b_plait_sf"/>
</dbReference>
<dbReference type="SUPFAM" id="SSF48452">
    <property type="entry name" value="TPR-like"/>
    <property type="match status" value="1"/>
</dbReference>
<dbReference type="SMART" id="SM00360">
    <property type="entry name" value="RRM"/>
    <property type="match status" value="2"/>
</dbReference>
<feature type="region of interest" description="Disordered" evidence="8">
    <location>
        <begin position="599"/>
        <end position="618"/>
    </location>
</feature>
<evidence type="ECO:0000313" key="10">
    <source>
        <dbReference type="EnsemblMetazoa" id="XP_022650834"/>
    </source>
</evidence>
<dbReference type="RefSeq" id="XP_022650830.1">
    <property type="nucleotide sequence ID" value="XM_022795095.1"/>
</dbReference>
<dbReference type="GO" id="GO:0003723">
    <property type="term" value="F:RNA binding"/>
    <property type="evidence" value="ECO:0007669"/>
    <property type="project" value="UniProtKB-UniRule"/>
</dbReference>
<dbReference type="PROSITE" id="PS50102">
    <property type="entry name" value="RRM"/>
    <property type="match status" value="2"/>
</dbReference>
<feature type="domain" description="RRM" evidence="9">
    <location>
        <begin position="623"/>
        <end position="699"/>
    </location>
</feature>
<dbReference type="RefSeq" id="XP_022650833.1">
    <property type="nucleotide sequence ID" value="XM_022795098.1"/>
</dbReference>
<dbReference type="EnsemblMetazoa" id="XM_022795097">
    <property type="protein sequence ID" value="XP_022650832"/>
    <property type="gene ID" value="LOC111245981"/>
</dbReference>
<feature type="region of interest" description="Disordered" evidence="8">
    <location>
        <begin position="1"/>
        <end position="33"/>
    </location>
</feature>
<comment type="subcellular location">
    <subcellularLocation>
        <location evidence="1">Nucleus</location>
    </subcellularLocation>
</comment>
<feature type="compositionally biased region" description="Basic and acidic residues" evidence="8">
    <location>
        <begin position="535"/>
        <end position="550"/>
    </location>
</feature>
<keyword evidence="3" id="KW-0677">Repeat</keyword>
<dbReference type="GO" id="GO:0005634">
    <property type="term" value="C:nucleus"/>
    <property type="evidence" value="ECO:0007669"/>
    <property type="project" value="UniProtKB-SubCell"/>
</dbReference>
<dbReference type="PANTHER" id="PTHR17204:SF25">
    <property type="entry name" value="RRM DOMAIN-CONTAINING PROTEIN"/>
    <property type="match status" value="1"/>
</dbReference>
<evidence type="ECO:0000259" key="9">
    <source>
        <dbReference type="PROSITE" id="PS50102"/>
    </source>
</evidence>
<dbReference type="SUPFAM" id="SSF54928">
    <property type="entry name" value="RNA-binding domain, RBD"/>
    <property type="match status" value="2"/>
</dbReference>
<dbReference type="RefSeq" id="XP_022650831.1">
    <property type="nucleotide sequence ID" value="XM_022795096.1"/>
</dbReference>
<dbReference type="FunFam" id="1.25.40.10:FF:000098">
    <property type="entry name" value="Squamous cell carcinoma antigen recognized by T-cells 3"/>
    <property type="match status" value="1"/>
</dbReference>
<dbReference type="EnsemblMetazoa" id="XM_022795098">
    <property type="protein sequence ID" value="XP_022650833"/>
    <property type="gene ID" value="LOC111245981"/>
</dbReference>
<keyword evidence="6" id="KW-0539">Nucleus</keyword>
<dbReference type="InterPro" id="IPR034217">
    <property type="entry name" value="SART3_RRM1"/>
</dbReference>
<dbReference type="RefSeq" id="XP_022650834.1">
    <property type="nucleotide sequence ID" value="XM_022795099.1"/>
</dbReference>
<dbReference type="KEGG" id="vde:111245981"/>
<dbReference type="AlphaFoldDB" id="A0A7M7JEG8"/>
<feature type="compositionally biased region" description="Basic and acidic residues" evidence="8">
    <location>
        <begin position="8"/>
        <end position="20"/>
    </location>
</feature>
<dbReference type="PANTHER" id="PTHR17204">
    <property type="entry name" value="PRE-MRNA PROCESSING PROTEIN PRP39-RELATED"/>
    <property type="match status" value="1"/>
</dbReference>
<accession>A0A7M7JEG8</accession>
<dbReference type="EnsemblMetazoa" id="XM_022795096">
    <property type="protein sequence ID" value="XP_022650831"/>
    <property type="gene ID" value="LOC111245981"/>
</dbReference>
<dbReference type="InterPro" id="IPR000504">
    <property type="entry name" value="RRM_dom"/>
</dbReference>
<keyword evidence="5" id="KW-0508">mRNA splicing</keyword>
<dbReference type="Proteomes" id="UP000594260">
    <property type="component" value="Unplaced"/>
</dbReference>
<proteinExistence type="predicted"/>
<feature type="domain" description="RRM" evidence="9">
    <location>
        <begin position="712"/>
        <end position="789"/>
    </location>
</feature>
<evidence type="ECO:0000256" key="5">
    <source>
        <dbReference type="ARBA" id="ARBA00023187"/>
    </source>
</evidence>
<dbReference type="InterPro" id="IPR011990">
    <property type="entry name" value="TPR-like_helical_dom_sf"/>
</dbReference>
<protein>
    <recommendedName>
        <fullName evidence="9">RRM domain-containing protein</fullName>
    </recommendedName>
</protein>
<dbReference type="EnsemblMetazoa" id="XM_022795099">
    <property type="protein sequence ID" value="XP_022650834"/>
    <property type="gene ID" value="LOC111245981"/>
</dbReference>
<keyword evidence="4 7" id="KW-0694">RNA-binding</keyword>
<dbReference type="Gene3D" id="3.30.70.330">
    <property type="match status" value="2"/>
</dbReference>
<evidence type="ECO:0000256" key="1">
    <source>
        <dbReference type="ARBA" id="ARBA00004123"/>
    </source>
</evidence>